<evidence type="ECO:0000256" key="2">
    <source>
        <dbReference type="SAM" id="MobiDB-lite"/>
    </source>
</evidence>
<dbReference type="InterPro" id="IPR050261">
    <property type="entry name" value="FrsA_esterase"/>
</dbReference>
<dbReference type="SUPFAM" id="SSF53474">
    <property type="entry name" value="alpha/beta-Hydrolases"/>
    <property type="match status" value="1"/>
</dbReference>
<dbReference type="InterPro" id="IPR029058">
    <property type="entry name" value="AB_hydrolase_fold"/>
</dbReference>
<accession>A0A0A7KDK2</accession>
<dbReference type="PANTHER" id="PTHR22946:SF9">
    <property type="entry name" value="POLYKETIDE TRANSFERASE AF380"/>
    <property type="match status" value="1"/>
</dbReference>
<dbReference type="InterPro" id="IPR001375">
    <property type="entry name" value="Peptidase_S9_cat"/>
</dbReference>
<proteinExistence type="predicted"/>
<dbReference type="GO" id="GO:0008236">
    <property type="term" value="F:serine-type peptidase activity"/>
    <property type="evidence" value="ECO:0007669"/>
    <property type="project" value="InterPro"/>
</dbReference>
<evidence type="ECO:0000259" key="3">
    <source>
        <dbReference type="Pfam" id="PF00326"/>
    </source>
</evidence>
<dbReference type="EMBL" id="CP010028">
    <property type="protein sequence ID" value="AIZ44211.1"/>
    <property type="molecule type" value="Genomic_DNA"/>
</dbReference>
<feature type="domain" description="Peptidase S9 prolyl oligopeptidase catalytic" evidence="3">
    <location>
        <begin position="167"/>
        <end position="359"/>
    </location>
</feature>
<reference evidence="5" key="1">
    <citation type="submission" date="2014-11" db="EMBL/GenBank/DDBJ databases">
        <title>Hymenobacter sp. DG25B genome submission.</title>
        <authorList>
            <person name="Jung H.-Y."/>
            <person name="Kim M.K."/>
            <person name="Srinivasan S."/>
            <person name="Lim S."/>
        </authorList>
    </citation>
    <scope>NUCLEOTIDE SEQUENCE [LARGE SCALE GENOMIC DNA]</scope>
    <source>
        <strain evidence="5">DY59</strain>
    </source>
</reference>
<keyword evidence="1" id="KW-0378">Hydrolase</keyword>
<sequence>MRRLVHFVVLLLVLGAGYVAVTQPENLPFRVPWQGQTPAAPAPQPEAEGDASTEPPPDTTVRTGPFGEVTDAALEALVARQPISIPALRAREYPGSRLTVVRTLNAGSNYSRQVVSYQSDGLKIFALLTVPNGTPPKGGWPAIVFNHGYIPPQQYRTTERYVAYQDAFARAGYVTLKSDYRGHGDSEGEAGGGYNDPGYTVDVLNAAASLKKDPRVNRDRMGVWGHSMGGQLSLRAMLVDPDLKAASLWAGVVASYDVLATDWNPPKGEEKPTLDRLNRRYLRALSPNAYLQDLDGRPIELQQGTADEDVPYSFQQAFADDLRAARQRFTAYRYPGDNHNLSGNLRTALNRSVAFFNDNL</sequence>
<name>A0A0A7KDK2_9DEIO</name>
<evidence type="ECO:0000313" key="5">
    <source>
        <dbReference type="Proteomes" id="UP000030634"/>
    </source>
</evidence>
<dbReference type="GO" id="GO:0006508">
    <property type="term" value="P:proteolysis"/>
    <property type="evidence" value="ECO:0007669"/>
    <property type="project" value="InterPro"/>
</dbReference>
<feature type="region of interest" description="Disordered" evidence="2">
    <location>
        <begin position="32"/>
        <end position="65"/>
    </location>
</feature>
<evidence type="ECO:0000256" key="1">
    <source>
        <dbReference type="ARBA" id="ARBA00022801"/>
    </source>
</evidence>
<evidence type="ECO:0000313" key="4">
    <source>
        <dbReference type="EMBL" id="AIZ44211.1"/>
    </source>
</evidence>
<dbReference type="STRING" id="1182571.QR90_02445"/>
<dbReference type="Gene3D" id="3.40.50.1820">
    <property type="entry name" value="alpha/beta hydrolase"/>
    <property type="match status" value="1"/>
</dbReference>
<dbReference type="Pfam" id="PF00326">
    <property type="entry name" value="Peptidase_S9"/>
    <property type="match status" value="1"/>
</dbReference>
<organism evidence="4 5">
    <name type="scientific">Deinococcus radiopugnans</name>
    <dbReference type="NCBI Taxonomy" id="57497"/>
    <lineage>
        <taxon>Bacteria</taxon>
        <taxon>Thermotogati</taxon>
        <taxon>Deinococcota</taxon>
        <taxon>Deinococci</taxon>
        <taxon>Deinococcales</taxon>
        <taxon>Deinococcaceae</taxon>
        <taxon>Deinococcus</taxon>
    </lineage>
</organism>
<dbReference type="RefSeq" id="WP_039681965.1">
    <property type="nucleotide sequence ID" value="NZ_CP010028.1"/>
</dbReference>
<dbReference type="GO" id="GO:0052689">
    <property type="term" value="F:carboxylic ester hydrolase activity"/>
    <property type="evidence" value="ECO:0007669"/>
    <property type="project" value="UniProtKB-ARBA"/>
</dbReference>
<dbReference type="KEGG" id="dsw:QR90_02445"/>
<dbReference type="Proteomes" id="UP000030634">
    <property type="component" value="Chromosome"/>
</dbReference>
<gene>
    <name evidence="4" type="ORF">QR90_02445</name>
</gene>
<protein>
    <submittedName>
        <fullName evidence="4">Peptidase</fullName>
    </submittedName>
</protein>
<dbReference type="HOGENOM" id="CLU_065335_0_0_0"/>
<dbReference type="AlphaFoldDB" id="A0A0A7KDK2"/>
<dbReference type="PANTHER" id="PTHR22946">
    <property type="entry name" value="DIENELACTONE HYDROLASE DOMAIN-CONTAINING PROTEIN-RELATED"/>
    <property type="match status" value="1"/>
</dbReference>